<dbReference type="RefSeq" id="WP_126724437.1">
    <property type="nucleotide sequence ID" value="NZ_RYZH01000008.1"/>
</dbReference>
<feature type="signal peptide" evidence="1">
    <location>
        <begin position="1"/>
        <end position="41"/>
    </location>
</feature>
<dbReference type="NCBIfam" id="TIGR02595">
    <property type="entry name" value="PEP_CTERM"/>
    <property type="match status" value="1"/>
</dbReference>
<dbReference type="Pfam" id="PF07589">
    <property type="entry name" value="PEP-CTERM"/>
    <property type="match status" value="1"/>
</dbReference>
<organism evidence="4 5">
    <name type="scientific">Tautonia sociabilis</name>
    <dbReference type="NCBI Taxonomy" id="2080755"/>
    <lineage>
        <taxon>Bacteria</taxon>
        <taxon>Pseudomonadati</taxon>
        <taxon>Planctomycetota</taxon>
        <taxon>Planctomycetia</taxon>
        <taxon>Isosphaerales</taxon>
        <taxon>Isosphaeraceae</taxon>
        <taxon>Tautonia</taxon>
    </lineage>
</organism>
<dbReference type="AlphaFoldDB" id="A0A432MN50"/>
<name>A0A432MN50_9BACT</name>
<evidence type="ECO:0000313" key="4">
    <source>
        <dbReference type="EMBL" id="RUL88730.1"/>
    </source>
</evidence>
<sequence>MKRPPSGTRAAWPDRRKSPRLVLAAALALVCVALVPGSARAGMQLQASTTFNGGIGVTAHYNNGLPSPNQIAFSVSTQAGSFSSSWTTANPFGSANSPFLTYCVDISTFLASGQVVTALVSTTNGTAADQRQVTRNIGAAGWVFNNFANQALAALESFSGLSSGSLSQQEAQAAMQLAIWEAAYDTNGASSGALGYLGGGALTFSGTATGNSDVVTLANAILNARNTDSSGISTIGFIDYPPNSIAATPTNQDQIFGIPEGVQINAVPEPSTLAMAAAGALVGLGAMLRRRSKRPAPLG</sequence>
<reference evidence="4 5" key="1">
    <citation type="submission" date="2018-12" db="EMBL/GenBank/DDBJ databases">
        <authorList>
            <person name="Toschakov S.V."/>
        </authorList>
    </citation>
    <scope>NUCLEOTIDE SEQUENCE [LARGE SCALE GENOMIC DNA]</scope>
    <source>
        <strain evidence="4 5">GM2012</strain>
    </source>
</reference>
<keyword evidence="1" id="KW-0732">Signal</keyword>
<dbReference type="Proteomes" id="UP000280296">
    <property type="component" value="Unassembled WGS sequence"/>
</dbReference>
<dbReference type="Pfam" id="PF08341">
    <property type="entry name" value="TED"/>
    <property type="match status" value="1"/>
</dbReference>
<feature type="chain" id="PRO_5019138668" evidence="1">
    <location>
        <begin position="42"/>
        <end position="299"/>
    </location>
</feature>
<reference evidence="4 5" key="2">
    <citation type="submission" date="2019-01" db="EMBL/GenBank/DDBJ databases">
        <title>Tautonia sociabilis, a novel thermotolerant planctomycete of Isosphaeraceae family, isolated from a 4000 m deep subterranean habitat.</title>
        <authorList>
            <person name="Kovaleva O.L."/>
            <person name="Elcheninov A.G."/>
            <person name="Van Heerden E."/>
            <person name="Toshchakov S.V."/>
            <person name="Novikov A."/>
            <person name="Bonch-Osmolovskaya E.A."/>
            <person name="Kublanov I.V."/>
        </authorList>
    </citation>
    <scope>NUCLEOTIDE SEQUENCE [LARGE SCALE GENOMIC DNA]</scope>
    <source>
        <strain evidence="4 5">GM2012</strain>
    </source>
</reference>
<feature type="domain" description="Thioester" evidence="3">
    <location>
        <begin position="101"/>
        <end position="226"/>
    </location>
</feature>
<keyword evidence="5" id="KW-1185">Reference proteome</keyword>
<dbReference type="InterPro" id="IPR013424">
    <property type="entry name" value="Ice-binding_C"/>
</dbReference>
<comment type="caution">
    <text evidence="4">The sequence shown here is derived from an EMBL/GenBank/DDBJ whole genome shotgun (WGS) entry which is preliminary data.</text>
</comment>
<accession>A0A432MN50</accession>
<evidence type="ECO:0000259" key="2">
    <source>
        <dbReference type="Pfam" id="PF07589"/>
    </source>
</evidence>
<protein>
    <submittedName>
        <fullName evidence="4">PEP-CTERM sorting domain-containing protein</fullName>
    </submittedName>
</protein>
<dbReference type="EMBL" id="RYZH01000008">
    <property type="protein sequence ID" value="RUL88730.1"/>
    <property type="molecule type" value="Genomic_DNA"/>
</dbReference>
<evidence type="ECO:0000256" key="1">
    <source>
        <dbReference type="SAM" id="SignalP"/>
    </source>
</evidence>
<evidence type="ECO:0000313" key="5">
    <source>
        <dbReference type="Proteomes" id="UP000280296"/>
    </source>
</evidence>
<gene>
    <name evidence="4" type="ORF">TsocGM_06235</name>
</gene>
<feature type="domain" description="Ice-binding protein C-terminal" evidence="2">
    <location>
        <begin position="266"/>
        <end position="291"/>
    </location>
</feature>
<evidence type="ECO:0000259" key="3">
    <source>
        <dbReference type="Pfam" id="PF08341"/>
    </source>
</evidence>
<proteinExistence type="predicted"/>
<dbReference type="InterPro" id="IPR013552">
    <property type="entry name" value="Thioester_dom"/>
</dbReference>